<feature type="region of interest" description="Disordered" evidence="1">
    <location>
        <begin position="309"/>
        <end position="334"/>
    </location>
</feature>
<dbReference type="AlphaFoldDB" id="A0A913WTN1"/>
<reference evidence="2" key="1">
    <citation type="submission" date="2022-11" db="UniProtKB">
        <authorList>
            <consortium name="EnsemblMetazoa"/>
        </authorList>
    </citation>
    <scope>IDENTIFICATION</scope>
</reference>
<dbReference type="PANTHER" id="PTHR47331">
    <property type="entry name" value="PHD-TYPE DOMAIN-CONTAINING PROTEIN"/>
    <property type="match status" value="1"/>
</dbReference>
<proteinExistence type="predicted"/>
<dbReference type="GeneID" id="110233025"/>
<feature type="compositionally biased region" description="Basic and acidic residues" evidence="1">
    <location>
        <begin position="209"/>
        <end position="226"/>
    </location>
</feature>
<accession>A0A913WTN1</accession>
<dbReference type="EnsemblMetazoa" id="XM_021038267.1">
    <property type="protein sequence ID" value="XP_020893926.1"/>
    <property type="gene ID" value="LOC110233025"/>
</dbReference>
<protein>
    <submittedName>
        <fullName evidence="2">Uncharacterized protein</fullName>
    </submittedName>
</protein>
<dbReference type="PANTHER" id="PTHR47331:SF1">
    <property type="entry name" value="GAG-LIKE PROTEIN"/>
    <property type="match status" value="1"/>
</dbReference>
<sequence length="385" mass="43865">MCADELEPSALQAMTAAVTKMAEALQASSTKPSGTTSLERLPVPTWDGNRRTYATWKKEFNHSMKKYSQDPDEQLQRFRKAMPKQCWWSEQVKTCKSIDQAWGILDVEFEDKRKLMDSLLADINNLKSVKRDSKSLTMFATTIQRYVNDMGDNGCAVDGATESPFFMSQLFSKLDPLDNVDFGREMKRQRSEENVKNLLDWLHQEASLRSRGKKDTDNDEKIERRQRSVHQKRSLNNATSVYTPTQDDESCPLGCTERHLLPACPVYQSSTLSQRWEAVKKHQRCRKCLRASHHTNDCKKADGTSCDKCKRNHHRSLHNDKKTSTGASSNTDGHQTTKEIANAENNTVQATKQESKKAKTLNALCPVQKVKSLTTRVTLWNVLQC</sequence>
<dbReference type="RefSeq" id="XP_020893926.1">
    <property type="nucleotide sequence ID" value="XM_021038267.1"/>
</dbReference>
<feature type="compositionally biased region" description="Polar residues" evidence="1">
    <location>
        <begin position="234"/>
        <end position="245"/>
    </location>
</feature>
<organism evidence="2 3">
    <name type="scientific">Exaiptasia diaphana</name>
    <name type="common">Tropical sea anemone</name>
    <name type="synonym">Aiptasia pulchella</name>
    <dbReference type="NCBI Taxonomy" id="2652724"/>
    <lineage>
        <taxon>Eukaryota</taxon>
        <taxon>Metazoa</taxon>
        <taxon>Cnidaria</taxon>
        <taxon>Anthozoa</taxon>
        <taxon>Hexacorallia</taxon>
        <taxon>Actiniaria</taxon>
        <taxon>Aiptasiidae</taxon>
        <taxon>Exaiptasia</taxon>
    </lineage>
</organism>
<dbReference type="Proteomes" id="UP000887567">
    <property type="component" value="Unplaced"/>
</dbReference>
<feature type="compositionally biased region" description="Polar residues" evidence="1">
    <location>
        <begin position="324"/>
        <end position="334"/>
    </location>
</feature>
<evidence type="ECO:0000313" key="2">
    <source>
        <dbReference type="EnsemblMetazoa" id="XP_020893926.1"/>
    </source>
</evidence>
<dbReference type="OMA" id="WHREYLN"/>
<dbReference type="OrthoDB" id="5988308at2759"/>
<name>A0A913WTN1_EXADI</name>
<evidence type="ECO:0000313" key="3">
    <source>
        <dbReference type="Proteomes" id="UP000887567"/>
    </source>
</evidence>
<dbReference type="KEGG" id="epa:110233025"/>
<evidence type="ECO:0000256" key="1">
    <source>
        <dbReference type="SAM" id="MobiDB-lite"/>
    </source>
</evidence>
<feature type="region of interest" description="Disordered" evidence="1">
    <location>
        <begin position="209"/>
        <end position="247"/>
    </location>
</feature>
<keyword evidence="3" id="KW-1185">Reference proteome</keyword>